<accession>W4M076</accession>
<dbReference type="GO" id="GO:0004016">
    <property type="term" value="F:adenylate cyclase activity"/>
    <property type="evidence" value="ECO:0007669"/>
    <property type="project" value="TreeGrafter"/>
</dbReference>
<dbReference type="HOGENOM" id="CLU_446595_0_0_7"/>
<dbReference type="SUPFAM" id="SSF48452">
    <property type="entry name" value="TPR-like"/>
    <property type="match status" value="2"/>
</dbReference>
<evidence type="ECO:0000256" key="2">
    <source>
        <dbReference type="ARBA" id="ARBA00022840"/>
    </source>
</evidence>
<gene>
    <name evidence="3" type="ORF">ETSY2_32715</name>
</gene>
<dbReference type="GO" id="GO:0005737">
    <property type="term" value="C:cytoplasm"/>
    <property type="evidence" value="ECO:0007669"/>
    <property type="project" value="TreeGrafter"/>
</dbReference>
<dbReference type="AlphaFoldDB" id="W4M076"/>
<reference evidence="3 4" key="1">
    <citation type="journal article" date="2014" name="Nature">
        <title>An environmental bacterial taxon with a large and distinct metabolic repertoire.</title>
        <authorList>
            <person name="Wilson M.C."/>
            <person name="Mori T."/>
            <person name="Ruckert C."/>
            <person name="Uria A.R."/>
            <person name="Helf M.J."/>
            <person name="Takada K."/>
            <person name="Gernert C."/>
            <person name="Steffens U.A."/>
            <person name="Heycke N."/>
            <person name="Schmitt S."/>
            <person name="Rinke C."/>
            <person name="Helfrich E.J."/>
            <person name="Brachmann A.O."/>
            <person name="Gurgui C."/>
            <person name="Wakimoto T."/>
            <person name="Kracht M."/>
            <person name="Crusemann M."/>
            <person name="Hentschel U."/>
            <person name="Abe I."/>
            <person name="Matsunaga S."/>
            <person name="Kalinowski J."/>
            <person name="Takeyama H."/>
            <person name="Piel J."/>
        </authorList>
    </citation>
    <scope>NUCLEOTIDE SEQUENCE [LARGE SCALE GENOMIC DNA]</scope>
    <source>
        <strain evidence="4">TSY2</strain>
    </source>
</reference>
<comment type="caution">
    <text evidence="3">The sequence shown here is derived from an EMBL/GenBank/DDBJ whole genome shotgun (WGS) entry which is preliminary data.</text>
</comment>
<keyword evidence="4" id="KW-1185">Reference proteome</keyword>
<sequence>TRPIITLLTDAVQRGVLREDTGSWEVPEGLDGLMTGVPTSLQQMIDQHIDQLTLDEQKLLEAASVVGKDFNVAAVAAQLEQPTEMIEGQYAALMRRQQVVQENGVSEWPDGTVATRYTFLHDLYHEMLYARVPAGQRVQWHRRIGLRLEQAYGNVTQKYAGELAMHFLRGHDGQRAASYLYAAGEQARLRHAYHEALSHFSKGIEVLNDLPETCQRLQDELQFQISLGAALIVTKGYADPDAEHAYTQAQKLCRQLDLESTPQHIHVLSRLSGIYDNQGHLRRARELGEQCLSLAQCQQDSTHLRQAHQALGRTLLRCGELTAARFHLEQARRFYDPQDDHKLVSSTPRPHLAVPRLTNHYTLGLLLQLQGYPDQAQHWMDQALLQVRALSHPYSQVAVLLWATRLAYHRREVRLVREYAEASIALATENAFTYWLARGRSYHGWALVIEGETDTGLAQICQSLEELQATGITHIGPADLGLLAEAYERTGQIQEGLCVIAKALERANEMGEQFYKAELYRLKGELLLKQSATEVSEARACFYQALDIAGCQEAKSLELRSAMSLCQLEQNQGNRDQAYKLLSEIYHWFTEGFDTVELQEAHALLEADRTD</sequence>
<dbReference type="EMBL" id="AZHX01001396">
    <property type="protein sequence ID" value="ETX03739.1"/>
    <property type="molecule type" value="Genomic_DNA"/>
</dbReference>
<dbReference type="Proteomes" id="UP000019140">
    <property type="component" value="Unassembled WGS sequence"/>
</dbReference>
<keyword evidence="2" id="KW-0067">ATP-binding</keyword>
<proteinExistence type="predicted"/>
<protein>
    <submittedName>
        <fullName evidence="3">Uncharacterized protein</fullName>
    </submittedName>
</protein>
<dbReference type="GO" id="GO:0005524">
    <property type="term" value="F:ATP binding"/>
    <property type="evidence" value="ECO:0007669"/>
    <property type="project" value="UniProtKB-KW"/>
</dbReference>
<dbReference type="PANTHER" id="PTHR16305:SF28">
    <property type="entry name" value="GUANYLATE CYCLASE DOMAIN-CONTAINING PROTEIN"/>
    <property type="match status" value="1"/>
</dbReference>
<dbReference type="Gene3D" id="1.25.40.10">
    <property type="entry name" value="Tetratricopeptide repeat domain"/>
    <property type="match status" value="2"/>
</dbReference>
<dbReference type="InterPro" id="IPR011990">
    <property type="entry name" value="TPR-like_helical_dom_sf"/>
</dbReference>
<keyword evidence="1" id="KW-0547">Nucleotide-binding</keyword>
<organism evidence="3 4">
    <name type="scientific">Candidatus Entotheonella gemina</name>
    <dbReference type="NCBI Taxonomy" id="1429439"/>
    <lineage>
        <taxon>Bacteria</taxon>
        <taxon>Pseudomonadati</taxon>
        <taxon>Nitrospinota/Tectimicrobiota group</taxon>
        <taxon>Candidatus Tectimicrobiota</taxon>
        <taxon>Candidatus Entotheonellia</taxon>
        <taxon>Candidatus Entotheonellales</taxon>
        <taxon>Candidatus Entotheonellaceae</taxon>
        <taxon>Candidatus Entotheonella</taxon>
    </lineage>
</organism>
<name>W4M076_9BACT</name>
<dbReference type="PANTHER" id="PTHR16305">
    <property type="entry name" value="TESTICULAR SOLUBLE ADENYLYL CYCLASE"/>
    <property type="match status" value="1"/>
</dbReference>
<evidence type="ECO:0000313" key="3">
    <source>
        <dbReference type="EMBL" id="ETX03739.1"/>
    </source>
</evidence>
<feature type="non-terminal residue" evidence="3">
    <location>
        <position position="1"/>
    </location>
</feature>
<evidence type="ECO:0000313" key="4">
    <source>
        <dbReference type="Proteomes" id="UP000019140"/>
    </source>
</evidence>
<evidence type="ECO:0000256" key="1">
    <source>
        <dbReference type="ARBA" id="ARBA00022741"/>
    </source>
</evidence>